<keyword evidence="3" id="KW-1185">Reference proteome</keyword>
<organism evidence="2 3">
    <name type="scientific">Paenibacillus xylanilyticus</name>
    <dbReference type="NCBI Taxonomy" id="248903"/>
    <lineage>
        <taxon>Bacteria</taxon>
        <taxon>Bacillati</taxon>
        <taxon>Bacillota</taxon>
        <taxon>Bacilli</taxon>
        <taxon>Bacillales</taxon>
        <taxon>Paenibacillaceae</taxon>
        <taxon>Paenibacillus</taxon>
    </lineage>
</organism>
<feature type="transmembrane region" description="Helical" evidence="1">
    <location>
        <begin position="169"/>
        <end position="200"/>
    </location>
</feature>
<accession>A0A7Y6C4U9</accession>
<keyword evidence="1" id="KW-0812">Transmembrane</keyword>
<sequence>MVNKLTKALIVMTTVATVSVTPLSNFASASENSIKPQVESLTKMSKDGNMVIQSSAQNISGNIEVIEGTDQDWTKIKVIQGDRVDIVERKDIDGVPTITVTNLEGAIGDNHIIQNIGDEVFVNNEIVERQEVNVPNSKMSTVVPNVAVSSSDRTWYTKTFVQGSFNSDFAIVSVLVGVVTAFMSVPVSIATTLAVGIIGYNIPYTWYTKLTLWDAADYRPLHWIHNTTYADPQLTIQTAYDDYYL</sequence>
<protein>
    <submittedName>
        <fullName evidence="2">Uncharacterized protein</fullName>
    </submittedName>
</protein>
<evidence type="ECO:0000256" key="1">
    <source>
        <dbReference type="SAM" id="Phobius"/>
    </source>
</evidence>
<evidence type="ECO:0000313" key="2">
    <source>
        <dbReference type="EMBL" id="NUU80058.1"/>
    </source>
</evidence>
<dbReference type="Proteomes" id="UP000526125">
    <property type="component" value="Unassembled WGS sequence"/>
</dbReference>
<comment type="caution">
    <text evidence="2">The sequence shown here is derived from an EMBL/GenBank/DDBJ whole genome shotgun (WGS) entry which is preliminary data.</text>
</comment>
<reference evidence="2 3" key="1">
    <citation type="submission" date="2020-05" db="EMBL/GenBank/DDBJ databases">
        <title>Genome Sequencing of Type Strains.</title>
        <authorList>
            <person name="Lemaire J.F."/>
            <person name="Inderbitzin P."/>
            <person name="Gregorio O.A."/>
            <person name="Collins S.B."/>
            <person name="Wespe N."/>
            <person name="Knight-Connoni V."/>
        </authorList>
    </citation>
    <scope>NUCLEOTIDE SEQUENCE [LARGE SCALE GENOMIC DNA]</scope>
    <source>
        <strain evidence="2 3">LMG 21957</strain>
    </source>
</reference>
<dbReference type="EMBL" id="JABMCB010000206">
    <property type="protein sequence ID" value="NUU80058.1"/>
    <property type="molecule type" value="Genomic_DNA"/>
</dbReference>
<dbReference type="AlphaFoldDB" id="A0A7Y6C4U9"/>
<evidence type="ECO:0000313" key="3">
    <source>
        <dbReference type="Proteomes" id="UP000526125"/>
    </source>
</evidence>
<keyword evidence="1" id="KW-0472">Membrane</keyword>
<dbReference type="RefSeq" id="WP_175399587.1">
    <property type="nucleotide sequence ID" value="NZ_JABMCB010000206.1"/>
</dbReference>
<keyword evidence="1" id="KW-1133">Transmembrane helix</keyword>
<proteinExistence type="predicted"/>
<gene>
    <name evidence="2" type="ORF">HP552_33250</name>
</gene>
<name>A0A7Y6C4U9_9BACL</name>